<keyword evidence="4" id="KW-1185">Reference proteome</keyword>
<dbReference type="EMBL" id="JAUIQD010000006">
    <property type="protein sequence ID" value="KAK3346616.1"/>
    <property type="molecule type" value="Genomic_DNA"/>
</dbReference>
<proteinExistence type="predicted"/>
<feature type="compositionally biased region" description="Low complexity" evidence="1">
    <location>
        <begin position="362"/>
        <end position="380"/>
    </location>
</feature>
<reference evidence="3" key="1">
    <citation type="journal article" date="2023" name="Mol. Phylogenet. Evol.">
        <title>Genome-scale phylogeny and comparative genomics of the fungal order Sordariales.</title>
        <authorList>
            <person name="Hensen N."/>
            <person name="Bonometti L."/>
            <person name="Westerberg I."/>
            <person name="Brannstrom I.O."/>
            <person name="Guillou S."/>
            <person name="Cros-Aarteil S."/>
            <person name="Calhoun S."/>
            <person name="Haridas S."/>
            <person name="Kuo A."/>
            <person name="Mondo S."/>
            <person name="Pangilinan J."/>
            <person name="Riley R."/>
            <person name="LaButti K."/>
            <person name="Andreopoulos B."/>
            <person name="Lipzen A."/>
            <person name="Chen C."/>
            <person name="Yan M."/>
            <person name="Daum C."/>
            <person name="Ng V."/>
            <person name="Clum A."/>
            <person name="Steindorff A."/>
            <person name="Ohm R.A."/>
            <person name="Martin F."/>
            <person name="Silar P."/>
            <person name="Natvig D.O."/>
            <person name="Lalanne C."/>
            <person name="Gautier V."/>
            <person name="Ament-Velasquez S.L."/>
            <person name="Kruys A."/>
            <person name="Hutchinson M.I."/>
            <person name="Powell A.J."/>
            <person name="Barry K."/>
            <person name="Miller A.N."/>
            <person name="Grigoriev I.V."/>
            <person name="Debuchy R."/>
            <person name="Gladieux P."/>
            <person name="Hiltunen Thoren M."/>
            <person name="Johannesson H."/>
        </authorList>
    </citation>
    <scope>NUCLEOTIDE SEQUENCE</scope>
    <source>
        <strain evidence="3">CBS 955.72</strain>
    </source>
</reference>
<feature type="region of interest" description="Disordered" evidence="1">
    <location>
        <begin position="163"/>
        <end position="322"/>
    </location>
</feature>
<keyword evidence="2" id="KW-1133">Transmembrane helix</keyword>
<feature type="compositionally biased region" description="Low complexity" evidence="1">
    <location>
        <begin position="269"/>
        <end position="280"/>
    </location>
</feature>
<sequence>MRIPIIARATGATPPALSTSSDATPEVVDSTIQTIIEALQAAQAHDRGVAHMPMDGVTSLLPSLLPEAPAVGHELPVDMEHKDKSLVSADPATRPSPFDMPGMAPSAVFTVWLIFGFMVLALVGLCIADWNRKSRAERCYDEKEQNFFHSAREVLGQCCGKRKKKAAPPKKPTTSLPTQSNPLFTPLPMSSSNRHGHGSSGAKDPEKGAIVTQTTAAAPGGNGSGTGTIPTATSSSPSSSVTAAATPSTAGNYRPNSLVLPSSAPRLRTPSSDAPPSSTTGARAGEFNSFIPSTAASPTTPTTAAATSASSPGGGSNTGRVSWSQTLVDEGSPVVGSSGSTAGGGGGVGIGIGLSTVGGTGTSASPGATGSPFFMGASTGRRGGGSGDESGSTSKGATSGRQL</sequence>
<evidence type="ECO:0000313" key="4">
    <source>
        <dbReference type="Proteomes" id="UP001275084"/>
    </source>
</evidence>
<evidence type="ECO:0000256" key="2">
    <source>
        <dbReference type="SAM" id="Phobius"/>
    </source>
</evidence>
<feature type="region of interest" description="Disordered" evidence="1">
    <location>
        <begin position="357"/>
        <end position="403"/>
    </location>
</feature>
<feature type="transmembrane region" description="Helical" evidence="2">
    <location>
        <begin position="107"/>
        <end position="128"/>
    </location>
</feature>
<comment type="caution">
    <text evidence="3">The sequence shown here is derived from an EMBL/GenBank/DDBJ whole genome shotgun (WGS) entry which is preliminary data.</text>
</comment>
<accession>A0AAJ0HBS5</accession>
<dbReference type="AlphaFoldDB" id="A0AAJ0HBS5"/>
<feature type="compositionally biased region" description="Low complexity" evidence="1">
    <location>
        <begin position="292"/>
        <end position="311"/>
    </location>
</feature>
<protein>
    <submittedName>
        <fullName evidence="3">Uncharacterized protein</fullName>
    </submittedName>
</protein>
<evidence type="ECO:0000256" key="1">
    <source>
        <dbReference type="SAM" id="MobiDB-lite"/>
    </source>
</evidence>
<keyword evidence="2" id="KW-0472">Membrane</keyword>
<feature type="compositionally biased region" description="Polar residues" evidence="1">
    <location>
        <begin position="173"/>
        <end position="183"/>
    </location>
</feature>
<keyword evidence="2" id="KW-0812">Transmembrane</keyword>
<feature type="compositionally biased region" description="Low complexity" evidence="1">
    <location>
        <begin position="227"/>
        <end position="251"/>
    </location>
</feature>
<name>A0AAJ0HBS5_9PEZI</name>
<dbReference type="Proteomes" id="UP001275084">
    <property type="component" value="Unassembled WGS sequence"/>
</dbReference>
<gene>
    <name evidence="3" type="ORF">B0T25DRAFT_282263</name>
</gene>
<evidence type="ECO:0000313" key="3">
    <source>
        <dbReference type="EMBL" id="KAK3346616.1"/>
    </source>
</evidence>
<reference evidence="3" key="2">
    <citation type="submission" date="2023-06" db="EMBL/GenBank/DDBJ databases">
        <authorList>
            <consortium name="Lawrence Berkeley National Laboratory"/>
            <person name="Haridas S."/>
            <person name="Hensen N."/>
            <person name="Bonometti L."/>
            <person name="Westerberg I."/>
            <person name="Brannstrom I.O."/>
            <person name="Guillou S."/>
            <person name="Cros-Aarteil S."/>
            <person name="Calhoun S."/>
            <person name="Kuo A."/>
            <person name="Mondo S."/>
            <person name="Pangilinan J."/>
            <person name="Riley R."/>
            <person name="Labutti K."/>
            <person name="Andreopoulos B."/>
            <person name="Lipzen A."/>
            <person name="Chen C."/>
            <person name="Yanf M."/>
            <person name="Daum C."/>
            <person name="Ng V."/>
            <person name="Clum A."/>
            <person name="Steindorff A."/>
            <person name="Ohm R."/>
            <person name="Martin F."/>
            <person name="Silar P."/>
            <person name="Natvig D."/>
            <person name="Lalanne C."/>
            <person name="Gautier V."/>
            <person name="Ament-Velasquez S.L."/>
            <person name="Kruys A."/>
            <person name="Hutchinson M.I."/>
            <person name="Powell A.J."/>
            <person name="Barry K."/>
            <person name="Miller A.N."/>
            <person name="Grigoriev I.V."/>
            <person name="Debuchy R."/>
            <person name="Gladieux P."/>
            <person name="Thoren M.H."/>
            <person name="Johannesson H."/>
        </authorList>
    </citation>
    <scope>NUCLEOTIDE SEQUENCE</scope>
    <source>
        <strain evidence="3">CBS 955.72</strain>
    </source>
</reference>
<organism evidence="3 4">
    <name type="scientific">Lasiosphaeria hispida</name>
    <dbReference type="NCBI Taxonomy" id="260671"/>
    <lineage>
        <taxon>Eukaryota</taxon>
        <taxon>Fungi</taxon>
        <taxon>Dikarya</taxon>
        <taxon>Ascomycota</taxon>
        <taxon>Pezizomycotina</taxon>
        <taxon>Sordariomycetes</taxon>
        <taxon>Sordariomycetidae</taxon>
        <taxon>Sordariales</taxon>
        <taxon>Lasiosphaeriaceae</taxon>
        <taxon>Lasiosphaeria</taxon>
    </lineage>
</organism>